<keyword evidence="1" id="KW-1133">Transmembrane helix</keyword>
<feature type="transmembrane region" description="Helical" evidence="1">
    <location>
        <begin position="118"/>
        <end position="139"/>
    </location>
</feature>
<reference evidence="2 3" key="1">
    <citation type="journal article" date="2016" name="Nat. Microbiol.">
        <title>The Mouse Intestinal Bacterial Collection (miBC) provides host-specific insight into cultured diversity and functional potential of the gut microbiota.</title>
        <authorList>
            <person name="Lagkouvardos I."/>
            <person name="Pukall R."/>
            <person name="Abt B."/>
            <person name="Foesel B.U."/>
            <person name="Meier-Kolthoff J.P."/>
            <person name="Kumar N."/>
            <person name="Bresciani A."/>
            <person name="Martinez I."/>
            <person name="Just S."/>
            <person name="Ziegler C."/>
            <person name="Brugiroux S."/>
            <person name="Garzetti D."/>
            <person name="Wenning M."/>
            <person name="Bui T.P."/>
            <person name="Wang J."/>
            <person name="Hugenholtz F."/>
            <person name="Plugge C.M."/>
            <person name="Peterson D.A."/>
            <person name="Hornef M.W."/>
            <person name="Baines J.F."/>
            <person name="Smidt H."/>
            <person name="Walter J."/>
            <person name="Kristiansen K."/>
            <person name="Nielsen H.B."/>
            <person name="Haller D."/>
            <person name="Overmann J."/>
            <person name="Stecher B."/>
            <person name="Clavel T."/>
        </authorList>
    </citation>
    <scope>NUCLEOTIDE SEQUENCE [LARGE SCALE GENOMIC DNA]</scope>
    <source>
        <strain evidence="2 3">DSM 28560</strain>
    </source>
</reference>
<gene>
    <name evidence="2" type="ORF">E1963_01850</name>
</gene>
<feature type="transmembrane region" description="Helical" evidence="1">
    <location>
        <begin position="499"/>
        <end position="519"/>
    </location>
</feature>
<feature type="transmembrane region" description="Helical" evidence="1">
    <location>
        <begin position="432"/>
        <end position="453"/>
    </location>
</feature>
<evidence type="ECO:0000313" key="2">
    <source>
        <dbReference type="EMBL" id="TDA22862.1"/>
    </source>
</evidence>
<keyword evidence="1" id="KW-0812">Transmembrane</keyword>
<keyword evidence="1" id="KW-0472">Membrane</keyword>
<protein>
    <submittedName>
        <fullName evidence="2">Uncharacterized protein</fullName>
    </submittedName>
</protein>
<dbReference type="Proteomes" id="UP000295710">
    <property type="component" value="Unassembled WGS sequence"/>
</dbReference>
<dbReference type="RefSeq" id="WP_132274562.1">
    <property type="nucleotide sequence ID" value="NZ_JAOBST010000006.1"/>
</dbReference>
<dbReference type="EMBL" id="SMMX01000002">
    <property type="protein sequence ID" value="TDA22862.1"/>
    <property type="molecule type" value="Genomic_DNA"/>
</dbReference>
<feature type="transmembrane region" description="Helical" evidence="1">
    <location>
        <begin position="473"/>
        <end position="493"/>
    </location>
</feature>
<accession>A0A4R4FGL3</accession>
<evidence type="ECO:0000256" key="1">
    <source>
        <dbReference type="SAM" id="Phobius"/>
    </source>
</evidence>
<feature type="transmembrane region" description="Helical" evidence="1">
    <location>
        <begin position="395"/>
        <end position="420"/>
    </location>
</feature>
<organism evidence="2 3">
    <name type="scientific">Extibacter muris</name>
    <dbReference type="NCBI Taxonomy" id="1796622"/>
    <lineage>
        <taxon>Bacteria</taxon>
        <taxon>Bacillati</taxon>
        <taxon>Bacillota</taxon>
        <taxon>Clostridia</taxon>
        <taxon>Lachnospirales</taxon>
        <taxon>Lachnospiraceae</taxon>
        <taxon>Extibacter</taxon>
    </lineage>
</organism>
<comment type="caution">
    <text evidence="2">The sequence shown here is derived from an EMBL/GenBank/DDBJ whole genome shotgun (WGS) entry which is preliminary data.</text>
</comment>
<feature type="transmembrane region" description="Helical" evidence="1">
    <location>
        <begin position="31"/>
        <end position="51"/>
    </location>
</feature>
<keyword evidence="3" id="KW-1185">Reference proteome</keyword>
<feature type="transmembrane region" description="Helical" evidence="1">
    <location>
        <begin position="310"/>
        <end position="331"/>
    </location>
</feature>
<feature type="transmembrane region" description="Helical" evidence="1">
    <location>
        <begin position="151"/>
        <end position="173"/>
    </location>
</feature>
<sequence length="526" mass="60803">MRIFYSLTKRQILTITKFNKFLHGNSKEKKVFCYIFFAVALTVMILSFYWFRMVFQICMTFQSSQEILSYLLKPFVAASVFMTFLSALMKGSGILYLDKSIDLLFSYPIKTKTIVLSKLTLVYLWNVCISVALLIIPLLRYGSLQKERVMFWMIDFLQVLLIPMIPTLVGVLLGNILYRRLGNLFQLSSYSKSILYLLLFTAFFAFMLFFFGNVDFNALYKGIIVKFDFLNRTEKGILFSHNYNSNIFSVMSILAGMILTAYVIRTYKSNCAKVQLYSEKRKRIKIRCKRHTKLSSLFRRELKRYFSMPVYMLNTMLGIVSLILLTLYSCLKTESVIMYLKLIRMSFKVENTSILLVFAVSLLIILSNVTYASISIEGKQRELLKSYPISIKELLLAKYLFHLSLTVPVIFICAILLGIIFRMNVSECCLLFFLPAVFSAFVGALGLFINLIFPNYEWENVTYIMKQSISTIITILLSVLIVGGALWVTIQFFYTQILFASYILVFLFALLTVLIGILLRKASKTF</sequence>
<proteinExistence type="predicted"/>
<feature type="transmembrane region" description="Helical" evidence="1">
    <location>
        <begin position="71"/>
        <end position="97"/>
    </location>
</feature>
<dbReference type="AlphaFoldDB" id="A0A4R4FGL3"/>
<feature type="transmembrane region" description="Helical" evidence="1">
    <location>
        <begin position="247"/>
        <end position="264"/>
    </location>
</feature>
<evidence type="ECO:0000313" key="3">
    <source>
        <dbReference type="Proteomes" id="UP000295710"/>
    </source>
</evidence>
<feature type="transmembrane region" description="Helical" evidence="1">
    <location>
        <begin position="194"/>
        <end position="212"/>
    </location>
</feature>
<name>A0A4R4FGL3_9FIRM</name>
<feature type="transmembrane region" description="Helical" evidence="1">
    <location>
        <begin position="351"/>
        <end position="374"/>
    </location>
</feature>